<accession>A0AAD7H379</accession>
<dbReference type="AlphaFoldDB" id="A0AAD7H379"/>
<comment type="caution">
    <text evidence="1">The sequence shown here is derived from an EMBL/GenBank/DDBJ whole genome shotgun (WGS) entry which is preliminary data.</text>
</comment>
<dbReference type="EMBL" id="JARKIB010000404">
    <property type="protein sequence ID" value="KAJ7711118.1"/>
    <property type="molecule type" value="Genomic_DNA"/>
</dbReference>
<evidence type="ECO:0000313" key="2">
    <source>
        <dbReference type="Proteomes" id="UP001215598"/>
    </source>
</evidence>
<keyword evidence="2" id="KW-1185">Reference proteome</keyword>
<dbReference type="Proteomes" id="UP001215598">
    <property type="component" value="Unassembled WGS sequence"/>
</dbReference>
<feature type="non-terminal residue" evidence="1">
    <location>
        <position position="1"/>
    </location>
</feature>
<name>A0AAD7H379_9AGAR</name>
<protein>
    <submittedName>
        <fullName evidence="1">Uncharacterized protein</fullName>
    </submittedName>
</protein>
<proteinExistence type="predicted"/>
<organism evidence="1 2">
    <name type="scientific">Mycena metata</name>
    <dbReference type="NCBI Taxonomy" id="1033252"/>
    <lineage>
        <taxon>Eukaryota</taxon>
        <taxon>Fungi</taxon>
        <taxon>Dikarya</taxon>
        <taxon>Basidiomycota</taxon>
        <taxon>Agaricomycotina</taxon>
        <taxon>Agaricomycetes</taxon>
        <taxon>Agaricomycetidae</taxon>
        <taxon>Agaricales</taxon>
        <taxon>Marasmiineae</taxon>
        <taxon>Mycenaceae</taxon>
        <taxon>Mycena</taxon>
    </lineage>
</organism>
<reference evidence="1" key="1">
    <citation type="submission" date="2023-03" db="EMBL/GenBank/DDBJ databases">
        <title>Massive genome expansion in bonnet fungi (Mycena s.s.) driven by repeated elements and novel gene families across ecological guilds.</title>
        <authorList>
            <consortium name="Lawrence Berkeley National Laboratory"/>
            <person name="Harder C.B."/>
            <person name="Miyauchi S."/>
            <person name="Viragh M."/>
            <person name="Kuo A."/>
            <person name="Thoen E."/>
            <person name="Andreopoulos B."/>
            <person name="Lu D."/>
            <person name="Skrede I."/>
            <person name="Drula E."/>
            <person name="Henrissat B."/>
            <person name="Morin E."/>
            <person name="Kohler A."/>
            <person name="Barry K."/>
            <person name="LaButti K."/>
            <person name="Morin E."/>
            <person name="Salamov A."/>
            <person name="Lipzen A."/>
            <person name="Mereny Z."/>
            <person name="Hegedus B."/>
            <person name="Baldrian P."/>
            <person name="Stursova M."/>
            <person name="Weitz H."/>
            <person name="Taylor A."/>
            <person name="Grigoriev I.V."/>
            <person name="Nagy L.G."/>
            <person name="Martin F."/>
            <person name="Kauserud H."/>
        </authorList>
    </citation>
    <scope>NUCLEOTIDE SEQUENCE</scope>
    <source>
        <strain evidence="1">CBHHK182m</strain>
    </source>
</reference>
<evidence type="ECO:0000313" key="1">
    <source>
        <dbReference type="EMBL" id="KAJ7711118.1"/>
    </source>
</evidence>
<sequence>AERTNQEWERELLRIKITLGELNATVKVGGADVYTHVHFASRLLEIAQLAKVGPTPSGIWQSRDALPEVLQEKVPASQVDWTTYTNAIKAVDRIYLRESVAKARKAQELEPTVADLRRDALLAPLTPVSKMAEQLARTVLATPRAATVPMPAQANTPANPFGGGGGRGNLAFVPLEMTEEGRAQLHLIVQGLSALMLQDDAVGRAEYQRHLVSWNRVHGARLVLLERTGYPLSPGTAPPLSGECYACGKVTTLWHHRPDCQGPPVPTKESTFRSLCVKYLRPPTAINAVLDDEDDNELGWMDFAPFEDAPQDFGARLSE</sequence>
<gene>
    <name evidence="1" type="ORF">B0H16DRAFT_1344041</name>
</gene>